<dbReference type="STRING" id="235985.SAMN05414137_1346"/>
<keyword evidence="3" id="KW-1185">Reference proteome</keyword>
<name>A0A1H7ZBJ2_STRJI</name>
<keyword evidence="1" id="KW-1133">Transmembrane helix</keyword>
<keyword evidence="1" id="KW-0472">Membrane</keyword>
<proteinExistence type="predicted"/>
<dbReference type="eggNOG" id="ENOG50305F6">
    <property type="taxonomic scope" value="Bacteria"/>
</dbReference>
<keyword evidence="1" id="KW-0812">Transmembrane</keyword>
<dbReference type="Proteomes" id="UP000183015">
    <property type="component" value="Unassembled WGS sequence"/>
</dbReference>
<feature type="transmembrane region" description="Helical" evidence="1">
    <location>
        <begin position="49"/>
        <end position="75"/>
    </location>
</feature>
<protein>
    <submittedName>
        <fullName evidence="2">Uncharacterized protein</fullName>
    </submittedName>
</protein>
<dbReference type="OrthoDB" id="3873333at2"/>
<accession>A0A1H7ZBJ2</accession>
<dbReference type="AlphaFoldDB" id="A0A1H7ZBJ2"/>
<reference evidence="3" key="1">
    <citation type="submission" date="2016-10" db="EMBL/GenBank/DDBJ databases">
        <authorList>
            <person name="Varghese N."/>
        </authorList>
    </citation>
    <scope>NUCLEOTIDE SEQUENCE [LARGE SCALE GENOMIC DNA]</scope>
    <source>
        <strain evidence="3">DSM 45096 / BCRC 16803 / CGMCC 4.1857 / CIP 109030 / JCM 12277 / KCTC 19219 / NBRC 100920 / 33214</strain>
    </source>
</reference>
<evidence type="ECO:0000313" key="2">
    <source>
        <dbReference type="EMBL" id="SEM55623.1"/>
    </source>
</evidence>
<evidence type="ECO:0000313" key="3">
    <source>
        <dbReference type="Proteomes" id="UP000183015"/>
    </source>
</evidence>
<organism evidence="2 3">
    <name type="scientific">Streptacidiphilus jiangxiensis</name>
    <dbReference type="NCBI Taxonomy" id="235985"/>
    <lineage>
        <taxon>Bacteria</taxon>
        <taxon>Bacillati</taxon>
        <taxon>Actinomycetota</taxon>
        <taxon>Actinomycetes</taxon>
        <taxon>Kitasatosporales</taxon>
        <taxon>Streptomycetaceae</taxon>
        <taxon>Streptacidiphilus</taxon>
    </lineage>
</organism>
<evidence type="ECO:0000256" key="1">
    <source>
        <dbReference type="SAM" id="Phobius"/>
    </source>
</evidence>
<dbReference type="RefSeq" id="WP_042442641.1">
    <property type="nucleotide sequence ID" value="NZ_BBPN01000003.1"/>
</dbReference>
<gene>
    <name evidence="2" type="ORF">SAMN05414137_1346</name>
</gene>
<sequence length="76" mass="8285">MSGHVVSPQPVPPLLRVQSLGRPEETPECESSTCHGISIHDPVHHHDLWWNWVGLFGLAVLVIGAVGFMVGRILAL</sequence>
<dbReference type="EMBL" id="FOAZ01000034">
    <property type="protein sequence ID" value="SEM55623.1"/>
    <property type="molecule type" value="Genomic_DNA"/>
</dbReference>